<evidence type="ECO:0008006" key="6">
    <source>
        <dbReference type="Google" id="ProtNLM"/>
    </source>
</evidence>
<dbReference type="InterPro" id="IPR021773">
    <property type="entry name" value="TPC11"/>
</dbReference>
<proteinExistence type="predicted"/>
<gene>
    <name evidence="4" type="ORF">K505DRAFT_296105</name>
</gene>
<evidence type="ECO:0000313" key="5">
    <source>
        <dbReference type="Proteomes" id="UP000799757"/>
    </source>
</evidence>
<name>A0A6A6XRQ7_9PLEO</name>
<accession>A0A6A6XRQ7</accession>
<evidence type="ECO:0000313" key="4">
    <source>
        <dbReference type="EMBL" id="KAF2798675.1"/>
    </source>
</evidence>
<dbReference type="Pfam" id="PF07919">
    <property type="entry name" value="Gryzun"/>
    <property type="match status" value="1"/>
</dbReference>
<organism evidence="4 5">
    <name type="scientific">Melanomma pulvis-pyrius CBS 109.77</name>
    <dbReference type="NCBI Taxonomy" id="1314802"/>
    <lineage>
        <taxon>Eukaryota</taxon>
        <taxon>Fungi</taxon>
        <taxon>Dikarya</taxon>
        <taxon>Ascomycota</taxon>
        <taxon>Pezizomycotina</taxon>
        <taxon>Dothideomycetes</taxon>
        <taxon>Pleosporomycetidae</taxon>
        <taxon>Pleosporales</taxon>
        <taxon>Melanommataceae</taxon>
        <taxon>Melanomma</taxon>
    </lineage>
</organism>
<dbReference type="InterPro" id="IPR012880">
    <property type="entry name" value="Gryzun"/>
</dbReference>
<sequence length="1265" mass="141548">MDAYPPEYVLHNLPFIVLSGLGTKQDLEPLPPLQRVLPGRAATTISSEIPSVTGQRAAQLLHEFLSGDGSDAPWNARGLGGRASKPGFRIRTVGRDFQLPPKKADAPTTSATTPPGSPTIAAATSWILHSPISPLSPGSSIFPDGVIAPSWVAKHQHYIPSVFISFFEFITDPITNSLHDNQLKTEINKIKGQIQKSDYRTKFVVVLLSNKTILESPDIEERLATIRRSTGLDPKTALFFLPPNTSAVEVRSFVSSVLSTLQPVCIEYYRDLTKHARRKKGRGTVPAPTAPPTRGTSQTLSHPGWGVRYDFKLGVFAEFRQEMDAAQRHYNIALEALFGSEGIFETTASWSPRWDEIRLLADTIALRHIRCQLWNNYPTSAVQTWLRYKARLRDLLDRRGKGSSNYGWDAWESRWAQAMGQFIQRVKLPSFEISKLIPDPDSPPGEANSTFSQPEKQFPIGERLPPWELLHHAGYWYKVSADHAKRRYLKARDIPEEDRTPPGMSPATKVSSRNLAYDCYLVPEPHQEIPIVGTGGGFEHWKDIVEKLNAAIGEFESRGQRRRVEQLQLEVSRTLLHVKRFDDAFKVLRPLWQSMTWRREGWWSLASEVLWGLHECALRVRDTATYVATEWELYSQMFSGKTRYNHDLMGCLKVFPQENSSGEKTEIILTTKDCVSSLFITFAFSDGEGNVGEPLRSQIAITSTARNGSAPVTLSTLKFTFTGCLSEIQLSHQVDESNPGDSSKLYDCALEETTSSTRAEQKPCWTGSSDLTMHPGQTKVYSFPIIFREAGDVDTVTSTFEVKTDRFDLICSNPGLEDDNRPTWWMKAGSKLKPRRLGRASGTTVKVLPKPPKMEIRLPDLRDHYYTDEPINLDIEVLNKEEEDTEASIEVRLLGRSMDTLAYSWVPRDPSSPMKEVPLSLDGSPDVDLPGHVVGRLDQGATTTETIRFKAPSEPADYALEVKILYHLTSEPDIPISKTMIADLVFNGPFETSYDLTPRVHSDPWPSYFMLQEAQTNESGTAAASGIAQKWHLRAKVASFAEDVLVVKDMALETHAIHGGATCEVTKEFEPADILMNPEEINERSFCIDSTKLDLEERRATALDMSLNVFWQRAGDAENPIVTTSLPIPRIHIPSSEPRVLATALRSAIVPSLIHMDYTLENPTMHFLTFELSMEASEEFGFSGPKLRVLHLLPMSRQTARFNVLPLVTGAWITPQMKVVDRYFNKTLKVQATDGLRLDKKGVSVWVHGENGGPPGDGVGQDLEN</sequence>
<dbReference type="Pfam" id="PF11817">
    <property type="entry name" value="Foie-gras_1"/>
    <property type="match status" value="1"/>
</dbReference>
<reference evidence="4" key="1">
    <citation type="journal article" date="2020" name="Stud. Mycol.">
        <title>101 Dothideomycetes genomes: a test case for predicting lifestyles and emergence of pathogens.</title>
        <authorList>
            <person name="Haridas S."/>
            <person name="Albert R."/>
            <person name="Binder M."/>
            <person name="Bloem J."/>
            <person name="Labutti K."/>
            <person name="Salamov A."/>
            <person name="Andreopoulos B."/>
            <person name="Baker S."/>
            <person name="Barry K."/>
            <person name="Bills G."/>
            <person name="Bluhm B."/>
            <person name="Cannon C."/>
            <person name="Castanera R."/>
            <person name="Culley D."/>
            <person name="Daum C."/>
            <person name="Ezra D."/>
            <person name="Gonzalez J."/>
            <person name="Henrissat B."/>
            <person name="Kuo A."/>
            <person name="Liang C."/>
            <person name="Lipzen A."/>
            <person name="Lutzoni F."/>
            <person name="Magnuson J."/>
            <person name="Mondo S."/>
            <person name="Nolan M."/>
            <person name="Ohm R."/>
            <person name="Pangilinan J."/>
            <person name="Park H.-J."/>
            <person name="Ramirez L."/>
            <person name="Alfaro M."/>
            <person name="Sun H."/>
            <person name="Tritt A."/>
            <person name="Yoshinaga Y."/>
            <person name="Zwiers L.-H."/>
            <person name="Turgeon B."/>
            <person name="Goodwin S."/>
            <person name="Spatafora J."/>
            <person name="Crous P."/>
            <person name="Grigoriev I."/>
        </authorList>
    </citation>
    <scope>NUCLEOTIDE SEQUENCE</scope>
    <source>
        <strain evidence="4">CBS 109.77</strain>
    </source>
</reference>
<evidence type="ECO:0000256" key="1">
    <source>
        <dbReference type="SAM" id="MobiDB-lite"/>
    </source>
</evidence>
<dbReference type="Proteomes" id="UP000799757">
    <property type="component" value="Unassembled WGS sequence"/>
</dbReference>
<dbReference type="PANTHER" id="PTHR14374">
    <property type="entry name" value="FOIE GRAS"/>
    <property type="match status" value="1"/>
</dbReference>
<dbReference type="OrthoDB" id="6278596at2759"/>
<feature type="domain" description="Trafficking protein particle complex subunit 11" evidence="3">
    <location>
        <begin position="353"/>
        <end position="635"/>
    </location>
</feature>
<feature type="region of interest" description="Disordered" evidence="1">
    <location>
        <begin position="277"/>
        <end position="300"/>
    </location>
</feature>
<dbReference type="AlphaFoldDB" id="A0A6A6XRQ7"/>
<evidence type="ECO:0000259" key="3">
    <source>
        <dbReference type="Pfam" id="PF11817"/>
    </source>
</evidence>
<dbReference type="EMBL" id="MU001779">
    <property type="protein sequence ID" value="KAF2798675.1"/>
    <property type="molecule type" value="Genomic_DNA"/>
</dbReference>
<protein>
    <recommendedName>
        <fullName evidence="6">Gryzun putative trafficking through Golgi domain-containing protein</fullName>
    </recommendedName>
</protein>
<dbReference type="PANTHER" id="PTHR14374:SF0">
    <property type="entry name" value="TRAFFICKING PROTEIN PARTICLE COMPLEX SUBUNIT 11"/>
    <property type="match status" value="1"/>
</dbReference>
<evidence type="ECO:0000259" key="2">
    <source>
        <dbReference type="Pfam" id="PF07919"/>
    </source>
</evidence>
<feature type="domain" description="Gryzun putative trafficking through Golgi" evidence="2">
    <location>
        <begin position="667"/>
        <end position="1247"/>
    </location>
</feature>
<keyword evidence="5" id="KW-1185">Reference proteome</keyword>